<name>W4F9U0_APHAT</name>
<dbReference type="EMBL" id="KI913818">
    <property type="protein sequence ID" value="ETV63571.1"/>
    <property type="molecule type" value="Genomic_DNA"/>
</dbReference>
<protein>
    <recommendedName>
        <fullName evidence="2">MULE transposase domain-containing protein</fullName>
    </recommendedName>
</protein>
<evidence type="ECO:0000313" key="1">
    <source>
        <dbReference type="EMBL" id="ETV63571.1"/>
    </source>
</evidence>
<dbReference type="RefSeq" id="XP_009846945.1">
    <property type="nucleotide sequence ID" value="XM_009848643.1"/>
</dbReference>
<feature type="non-terminal residue" evidence="1">
    <location>
        <position position="1"/>
    </location>
</feature>
<reference evidence="1" key="1">
    <citation type="submission" date="2013-12" db="EMBL/GenBank/DDBJ databases">
        <title>The Genome Sequence of Aphanomyces astaci APO3.</title>
        <authorList>
            <consortium name="The Broad Institute Genomics Platform"/>
            <person name="Russ C."/>
            <person name="Tyler B."/>
            <person name="van West P."/>
            <person name="Dieguez-Uribeondo J."/>
            <person name="Young S.K."/>
            <person name="Zeng Q."/>
            <person name="Gargeya S."/>
            <person name="Fitzgerald M."/>
            <person name="Abouelleil A."/>
            <person name="Alvarado L."/>
            <person name="Chapman S.B."/>
            <person name="Gainer-Dewar J."/>
            <person name="Goldberg J."/>
            <person name="Griggs A."/>
            <person name="Gujja S."/>
            <person name="Hansen M."/>
            <person name="Howarth C."/>
            <person name="Imamovic A."/>
            <person name="Ireland A."/>
            <person name="Larimer J."/>
            <person name="McCowan C."/>
            <person name="Murphy C."/>
            <person name="Pearson M."/>
            <person name="Poon T.W."/>
            <person name="Priest M."/>
            <person name="Roberts A."/>
            <person name="Saif S."/>
            <person name="Shea T."/>
            <person name="Sykes S."/>
            <person name="Wortman J."/>
            <person name="Nusbaum C."/>
            <person name="Birren B."/>
        </authorList>
    </citation>
    <scope>NUCLEOTIDE SEQUENCE [LARGE SCALE GENOMIC DNA]</scope>
    <source>
        <strain evidence="1">APO3</strain>
    </source>
</reference>
<organism evidence="1">
    <name type="scientific">Aphanomyces astaci</name>
    <name type="common">Crayfish plague agent</name>
    <dbReference type="NCBI Taxonomy" id="112090"/>
    <lineage>
        <taxon>Eukaryota</taxon>
        <taxon>Sar</taxon>
        <taxon>Stramenopiles</taxon>
        <taxon>Oomycota</taxon>
        <taxon>Saprolegniomycetes</taxon>
        <taxon>Saprolegniales</taxon>
        <taxon>Verrucalvaceae</taxon>
        <taxon>Aphanomyces</taxon>
    </lineage>
</organism>
<dbReference type="OrthoDB" id="117733at2759"/>
<evidence type="ECO:0008006" key="2">
    <source>
        <dbReference type="Google" id="ProtNLM"/>
    </source>
</evidence>
<sequence>ETIVTQKGTHVHKRPLTRELRSPREAKKDCLNFSDDPQRKPAALYRFIERLRSTTLGHVNTDQALQALRQEWTKWLQPGGVADASEGRHQPTNCFKSEMAQIWTRCELRYRSVVTEHPNIRVMVHMDTTFNLNKSGYPLFVVGYSDFGGSFHALGHQRLGMMYLVQILLRLLCSESDKAIPFWTPLGLANASSNTSNKSNGQMRSISTRQSRMVRIFGTYDIT</sequence>
<accession>W4F9U0</accession>
<gene>
    <name evidence="1" type="ORF">H257_19502</name>
</gene>
<dbReference type="VEuPathDB" id="FungiDB:H257_19502"/>
<proteinExistence type="predicted"/>
<dbReference type="GeneID" id="20821498"/>
<dbReference type="AlphaFoldDB" id="W4F9U0"/>